<comment type="caution">
    <text evidence="9">The sequence shown here is derived from an EMBL/GenBank/DDBJ whole genome shotgun (WGS) entry which is preliminary data.</text>
</comment>
<feature type="binding site" evidence="8">
    <location>
        <position position="64"/>
    </location>
    <ligand>
        <name>Zn(2+)</name>
        <dbReference type="ChEBI" id="CHEBI:29105"/>
        <label>1</label>
        <note>catalytic</note>
    </ligand>
</feature>
<keyword evidence="2 8" id="KW-0819">tRNA processing</keyword>
<dbReference type="Proteomes" id="UP001168552">
    <property type="component" value="Unassembled WGS sequence"/>
</dbReference>
<evidence type="ECO:0000256" key="2">
    <source>
        <dbReference type="ARBA" id="ARBA00022694"/>
    </source>
</evidence>
<dbReference type="InterPro" id="IPR036866">
    <property type="entry name" value="RibonucZ/Hydroxyglut_hydro"/>
</dbReference>
<protein>
    <recommendedName>
        <fullName evidence="8">Ribonuclease Z</fullName>
        <shortName evidence="8">RNase Z</shortName>
        <ecNumber evidence="8">3.1.26.11</ecNumber>
    </recommendedName>
    <alternativeName>
        <fullName evidence="8">tRNA 3 endonuclease</fullName>
    </alternativeName>
    <alternativeName>
        <fullName evidence="8">tRNase Z</fullName>
    </alternativeName>
</protein>
<keyword evidence="3 8" id="KW-0540">Nuclease</keyword>
<name>A0ABT8F428_9BACT</name>
<feature type="binding site" evidence="8">
    <location>
        <position position="67"/>
    </location>
    <ligand>
        <name>Zn(2+)</name>
        <dbReference type="ChEBI" id="CHEBI:29105"/>
        <label>2</label>
        <note>catalytic</note>
    </ligand>
</feature>
<reference evidence="9" key="1">
    <citation type="submission" date="2023-06" db="EMBL/GenBank/DDBJ databases">
        <title>Cytophagales bacterium Strain LB-30, isolated from soil.</title>
        <authorList>
            <person name="Liu B."/>
        </authorList>
    </citation>
    <scope>NUCLEOTIDE SEQUENCE</scope>
    <source>
        <strain evidence="9">LB-30</strain>
    </source>
</reference>
<dbReference type="RefSeq" id="WP_320003737.1">
    <property type="nucleotide sequence ID" value="NZ_JAUHJS010000003.1"/>
</dbReference>
<comment type="function">
    <text evidence="8">Zinc phosphodiesterase, which displays some tRNA 3'-processing endonuclease activity. Probably involved in tRNA maturation, by removing a 3'-trailer from precursor tRNA.</text>
</comment>
<dbReference type="NCBIfam" id="NF000801">
    <property type="entry name" value="PRK00055.1-3"/>
    <property type="match status" value="1"/>
</dbReference>
<dbReference type="CDD" id="cd07717">
    <property type="entry name" value="RNaseZ_ZiPD-like_MBL-fold"/>
    <property type="match status" value="1"/>
</dbReference>
<keyword evidence="4 8" id="KW-0479">Metal-binding</keyword>
<dbReference type="Gene3D" id="3.60.15.10">
    <property type="entry name" value="Ribonuclease Z/Hydroxyacylglutathione hydrolase-like"/>
    <property type="match status" value="1"/>
</dbReference>
<evidence type="ECO:0000313" key="10">
    <source>
        <dbReference type="Proteomes" id="UP001168552"/>
    </source>
</evidence>
<evidence type="ECO:0000256" key="1">
    <source>
        <dbReference type="ARBA" id="ARBA00011738"/>
    </source>
</evidence>
<comment type="catalytic activity">
    <reaction evidence="8">
        <text>Endonucleolytic cleavage of RNA, removing extra 3' nucleotides from tRNA precursor, generating 3' termini of tRNAs. A 3'-hydroxy group is left at the tRNA terminus and a 5'-phosphoryl group is left at the trailer molecule.</text>
        <dbReference type="EC" id="3.1.26.11"/>
    </reaction>
</comment>
<organism evidence="9 10">
    <name type="scientific">Shiella aurantiaca</name>
    <dbReference type="NCBI Taxonomy" id="3058365"/>
    <lineage>
        <taxon>Bacteria</taxon>
        <taxon>Pseudomonadati</taxon>
        <taxon>Bacteroidota</taxon>
        <taxon>Cytophagia</taxon>
        <taxon>Cytophagales</taxon>
        <taxon>Shiellaceae</taxon>
        <taxon>Shiella</taxon>
    </lineage>
</organism>
<keyword evidence="10" id="KW-1185">Reference proteome</keyword>
<proteinExistence type="inferred from homology"/>
<dbReference type="InterPro" id="IPR013471">
    <property type="entry name" value="RNase_Z/BN"/>
</dbReference>
<evidence type="ECO:0000256" key="4">
    <source>
        <dbReference type="ARBA" id="ARBA00022723"/>
    </source>
</evidence>
<evidence type="ECO:0000256" key="5">
    <source>
        <dbReference type="ARBA" id="ARBA00022759"/>
    </source>
</evidence>
<dbReference type="EC" id="3.1.26.11" evidence="8"/>
<evidence type="ECO:0000256" key="6">
    <source>
        <dbReference type="ARBA" id="ARBA00022801"/>
    </source>
</evidence>
<keyword evidence="7 8" id="KW-0862">Zinc</keyword>
<feature type="binding site" evidence="8">
    <location>
        <position position="212"/>
    </location>
    <ligand>
        <name>Zn(2+)</name>
        <dbReference type="ChEBI" id="CHEBI:29105"/>
        <label>2</label>
        <note>catalytic</note>
    </ligand>
</feature>
<evidence type="ECO:0000313" key="9">
    <source>
        <dbReference type="EMBL" id="MDN4165211.1"/>
    </source>
</evidence>
<feature type="binding site" evidence="8">
    <location>
        <position position="142"/>
    </location>
    <ligand>
        <name>Zn(2+)</name>
        <dbReference type="ChEBI" id="CHEBI:29105"/>
        <label>1</label>
        <note>catalytic</note>
    </ligand>
</feature>
<dbReference type="SUPFAM" id="SSF56281">
    <property type="entry name" value="Metallo-hydrolase/oxidoreductase"/>
    <property type="match status" value="1"/>
</dbReference>
<dbReference type="Pfam" id="PF23023">
    <property type="entry name" value="Anti-Pycsar_Apyc1"/>
    <property type="match status" value="1"/>
</dbReference>
<evidence type="ECO:0000256" key="7">
    <source>
        <dbReference type="ARBA" id="ARBA00022833"/>
    </source>
</evidence>
<evidence type="ECO:0000256" key="8">
    <source>
        <dbReference type="HAMAP-Rule" id="MF_01818"/>
    </source>
</evidence>
<dbReference type="EMBL" id="JAUHJS010000003">
    <property type="protein sequence ID" value="MDN4165211.1"/>
    <property type="molecule type" value="Genomic_DNA"/>
</dbReference>
<feature type="binding site" evidence="8">
    <location>
        <position position="66"/>
    </location>
    <ligand>
        <name>Zn(2+)</name>
        <dbReference type="ChEBI" id="CHEBI:29105"/>
        <label>2</label>
        <note>catalytic</note>
    </ligand>
</feature>
<feature type="active site" description="Proton acceptor" evidence="8">
    <location>
        <position position="66"/>
    </location>
</feature>
<dbReference type="PANTHER" id="PTHR46018:SF2">
    <property type="entry name" value="ZINC PHOSPHODIESTERASE ELAC PROTEIN 1"/>
    <property type="match status" value="1"/>
</dbReference>
<sequence length="304" mass="34212">MALSVKILGASAAAPAHHRHQTAQLLTANGSKYLIDCGEGTQMQLTRYKEKLASIHHIFISHLHGDHYLGLMGILSSQHLLGRTKALHLFGPPDLRELILVNLRISQTLLNFDIIFHPLEGESGKLIFEDKQVEVYQLKMNHRIACYGFMFQEKPKRYSLRKEKLPAGLSLQEIALLVQGKDIYDTEGQLAYRASDLTKEPPVPVKYAYCADTAYHEEIIPWIEGAHGLYHEATFMQDMAARAKETFHSTTIQAATLAQKAKVHQLIIGHYSIRYKDLTPLLAEAQTVFPNTRLAIEGESIVFS</sequence>
<feature type="binding site" evidence="8">
    <location>
        <position position="270"/>
    </location>
    <ligand>
        <name>Zn(2+)</name>
        <dbReference type="ChEBI" id="CHEBI:29105"/>
        <label>2</label>
        <note>catalytic</note>
    </ligand>
</feature>
<dbReference type="PANTHER" id="PTHR46018">
    <property type="entry name" value="ZINC PHOSPHODIESTERASE ELAC PROTEIN 1"/>
    <property type="match status" value="1"/>
</dbReference>
<accession>A0ABT8F428</accession>
<feature type="binding site" evidence="8">
    <location>
        <position position="62"/>
    </location>
    <ligand>
        <name>Zn(2+)</name>
        <dbReference type="ChEBI" id="CHEBI:29105"/>
        <label>1</label>
        <note>catalytic</note>
    </ligand>
</feature>
<feature type="binding site" evidence="8">
    <location>
        <position position="212"/>
    </location>
    <ligand>
        <name>Zn(2+)</name>
        <dbReference type="ChEBI" id="CHEBI:29105"/>
        <label>1</label>
        <note>catalytic</note>
    </ligand>
</feature>
<keyword evidence="5 8" id="KW-0255">Endonuclease</keyword>
<comment type="similarity">
    <text evidence="8">Belongs to the RNase Z family.</text>
</comment>
<comment type="subunit">
    <text evidence="1 8">Homodimer.</text>
</comment>
<dbReference type="HAMAP" id="MF_01818">
    <property type="entry name" value="RNase_Z_BN"/>
    <property type="match status" value="1"/>
</dbReference>
<dbReference type="GO" id="GO:0042781">
    <property type="term" value="F:3'-tRNA processing endoribonuclease activity"/>
    <property type="evidence" value="ECO:0007669"/>
    <property type="project" value="UniProtKB-EC"/>
</dbReference>
<keyword evidence="6 8" id="KW-0378">Hydrolase</keyword>
<gene>
    <name evidence="8" type="primary">rnz</name>
    <name evidence="9" type="ORF">QWY31_06845</name>
</gene>
<evidence type="ECO:0000256" key="3">
    <source>
        <dbReference type="ARBA" id="ARBA00022722"/>
    </source>
</evidence>
<comment type="cofactor">
    <cofactor evidence="8">
        <name>Zn(2+)</name>
        <dbReference type="ChEBI" id="CHEBI:29105"/>
    </cofactor>
    <text evidence="8">Binds 2 Zn(2+) ions.</text>
</comment>